<dbReference type="SUPFAM" id="SSF56935">
    <property type="entry name" value="Porins"/>
    <property type="match status" value="1"/>
</dbReference>
<accession>A0ABR7XNR5</accession>
<keyword evidence="2 4" id="KW-0472">Membrane</keyword>
<comment type="caution">
    <text evidence="6">The sequence shown here is derived from an EMBL/GenBank/DDBJ whole genome shotgun (WGS) entry which is preliminary data.</text>
</comment>
<keyword evidence="7" id="KW-1185">Reference proteome</keyword>
<proteinExistence type="inferred from homology"/>
<protein>
    <submittedName>
        <fullName evidence="6">TonB-dependent receptor</fullName>
    </submittedName>
</protein>
<dbReference type="SUPFAM" id="SSF49464">
    <property type="entry name" value="Carboxypeptidase regulatory domain-like"/>
    <property type="match status" value="1"/>
</dbReference>
<comment type="subcellular location">
    <subcellularLocation>
        <location evidence="4">Cell outer membrane</location>
        <topology evidence="4">Multi-pass membrane protein</topology>
    </subcellularLocation>
</comment>
<name>A0ABR7XNR5_9SPHI</name>
<evidence type="ECO:0000256" key="1">
    <source>
        <dbReference type="ARBA" id="ARBA00022448"/>
    </source>
</evidence>
<dbReference type="Pfam" id="PF13715">
    <property type="entry name" value="CarbopepD_reg_2"/>
    <property type="match status" value="1"/>
</dbReference>
<keyword evidence="1 4" id="KW-0813">Transport</keyword>
<dbReference type="InterPro" id="IPR023997">
    <property type="entry name" value="TonB-dep_OMP_SusC/RagA_CS"/>
</dbReference>
<keyword evidence="4" id="KW-1134">Transmembrane beta strand</keyword>
<dbReference type="Pfam" id="PF07715">
    <property type="entry name" value="Plug"/>
    <property type="match status" value="1"/>
</dbReference>
<organism evidence="6 7">
    <name type="scientific">Sphingobacterium chuzhouense</name>
    <dbReference type="NCBI Taxonomy" id="1742264"/>
    <lineage>
        <taxon>Bacteria</taxon>
        <taxon>Pseudomonadati</taxon>
        <taxon>Bacteroidota</taxon>
        <taxon>Sphingobacteriia</taxon>
        <taxon>Sphingobacteriales</taxon>
        <taxon>Sphingobacteriaceae</taxon>
        <taxon>Sphingobacterium</taxon>
    </lineage>
</organism>
<evidence type="ECO:0000256" key="3">
    <source>
        <dbReference type="ARBA" id="ARBA00023237"/>
    </source>
</evidence>
<dbReference type="InterPro" id="IPR023996">
    <property type="entry name" value="TonB-dep_OMP_SusC/RagA"/>
</dbReference>
<keyword evidence="3 4" id="KW-0998">Cell outer membrane</keyword>
<feature type="domain" description="Secretin/TonB short N-terminal" evidence="5">
    <location>
        <begin position="66"/>
        <end position="117"/>
    </location>
</feature>
<evidence type="ECO:0000256" key="4">
    <source>
        <dbReference type="PROSITE-ProRule" id="PRU01360"/>
    </source>
</evidence>
<comment type="similarity">
    <text evidence="4">Belongs to the TonB-dependent receptor family.</text>
</comment>
<evidence type="ECO:0000256" key="2">
    <source>
        <dbReference type="ARBA" id="ARBA00023136"/>
    </source>
</evidence>
<dbReference type="Pfam" id="PF07660">
    <property type="entry name" value="STN"/>
    <property type="match status" value="1"/>
</dbReference>
<dbReference type="PROSITE" id="PS52016">
    <property type="entry name" value="TONB_DEPENDENT_REC_3"/>
    <property type="match status" value="1"/>
</dbReference>
<evidence type="ECO:0000313" key="7">
    <source>
        <dbReference type="Proteomes" id="UP000651112"/>
    </source>
</evidence>
<dbReference type="NCBIfam" id="TIGR04057">
    <property type="entry name" value="SusC_RagA_signa"/>
    <property type="match status" value="1"/>
</dbReference>
<dbReference type="InterPro" id="IPR008969">
    <property type="entry name" value="CarboxyPept-like_regulatory"/>
</dbReference>
<dbReference type="SMART" id="SM00965">
    <property type="entry name" value="STN"/>
    <property type="match status" value="1"/>
</dbReference>
<evidence type="ECO:0000313" key="6">
    <source>
        <dbReference type="EMBL" id="MBD1420821.1"/>
    </source>
</evidence>
<dbReference type="NCBIfam" id="TIGR04056">
    <property type="entry name" value="OMP_RagA_SusC"/>
    <property type="match status" value="1"/>
</dbReference>
<reference evidence="6 7" key="1">
    <citation type="submission" date="2020-08" db="EMBL/GenBank/DDBJ databases">
        <title>Sphingobacterium sp. DN00404 isolated from aquaculture water.</title>
        <authorList>
            <person name="Zhang M."/>
        </authorList>
    </citation>
    <scope>NUCLEOTIDE SEQUENCE [LARGE SCALE GENOMIC DNA]</scope>
    <source>
        <strain evidence="6 7">KCTC 42746</strain>
    </source>
</reference>
<dbReference type="InterPro" id="IPR037066">
    <property type="entry name" value="Plug_dom_sf"/>
</dbReference>
<dbReference type="InterPro" id="IPR012910">
    <property type="entry name" value="Plug_dom"/>
</dbReference>
<keyword evidence="6" id="KW-0675">Receptor</keyword>
<dbReference type="Proteomes" id="UP000651112">
    <property type="component" value="Unassembled WGS sequence"/>
</dbReference>
<dbReference type="InterPro" id="IPR011662">
    <property type="entry name" value="Secretin/TonB_short_N"/>
</dbReference>
<dbReference type="Gene3D" id="2.60.40.1120">
    <property type="entry name" value="Carboxypeptidase-like, regulatory domain"/>
    <property type="match status" value="1"/>
</dbReference>
<dbReference type="RefSeq" id="WP_190312560.1">
    <property type="nucleotide sequence ID" value="NZ_JACNYL010000001.1"/>
</dbReference>
<keyword evidence="4" id="KW-0812">Transmembrane</keyword>
<sequence>MNKNFVKNTWASVLLPKFTSVRPYIFVLFTVVFVLSAQAKAQMISLVVNNARVETLLQQITDKYSLHFLYADGLLASLKPVSIDVRNQPIDQVLQNVFKDTGIRYTKRGNNITLLKTRGQIKQDNIQVTGSVTDSTGAIIAGASVALKSRPEVGTLTDKNGKFILEVPRNSIIVVSYIGFSSREILVNAPGTYTVILETDATGVEEVVVVGYGKQKKAEVVSAISSVDGKSLQFATRSLSNNLAGQVSGLIAIQRSGEPGYDNSEFWIRGVSTFAGGTSPLVLVDGIPRSINDIEPEEIETFSVLKDAAATAVYGAEGANGVVIITSKRGRIAKPVISFRTEHSLSQPTRLPQFVNSADYLTLFNEALRNDGELPIYSDELIANYRNNIDPDLYPNTNWMDALLRDLTRNQRYTLNARGGTERTRYFVSGAYFAESGIFKDDPNNRYDTNIGVKRFNLRSNIDIDVTKTTMVSVDLSGQYLVNNYPGTGTGTIFRQMLITPPYVFPPIYSDGTIATFPQERDANMRNPYNMLMNSGYAKEWRSRIQSAVRLDQKLDVITNGLSYRGIISYDYDGDFSSRRTYDPSRYFATGRDEAGNLIFTRTFSGTEDMSEPVEGSSAVKHIYMESSLNYNNVFDRHTVGAMALFMQKESQYHNEALAFRKQGIVGRATYSYDGRYFIEGNFGYTGSETFAKGYRFGFFPALGVSYQLSNESFYPDAIKNYLTSVRFRVSMGRTGNDNTGGERFLYRPTFNMGAGGFNQGITNGGGSNGLGAGIVEGRFEAPYLSWEIEDKQNYGINLGLFNNRIEIVADYFKSERTGILLTRRTIPASVGFRAAPWENYGKVENWGVDGSINATHQAGAFNIGLRGTFTFARNKITEYDELPQPYPWMAWTGSRVSENTLFIAERLYTDNDFNITENPNGTKSYQLKEGIPTPTLGGRIGPGDIKYVDLNGDGLIDAFDQQRGVGNPATPEIVYGFGMNLEYKNFYISSFFQGVGNTSVLFGGNTPEGWYPFSWGVDQSNYRTFALDRWTEENPTDNVLMPRIHSSNTNSANNNRASTWWLRNGRFLRLKNVEIGYNMPKPLLERIKIQSARIYAMGHNLAVWDEIKHWDPETGNSNGGLNYPLPRMFTFGLEFTF</sequence>
<gene>
    <name evidence="6" type="ORF">H8B21_04460</name>
</gene>
<dbReference type="Gene3D" id="2.170.130.10">
    <property type="entry name" value="TonB-dependent receptor, plug domain"/>
    <property type="match status" value="1"/>
</dbReference>
<dbReference type="InterPro" id="IPR039426">
    <property type="entry name" value="TonB-dep_rcpt-like"/>
</dbReference>
<dbReference type="Gene3D" id="3.55.50.30">
    <property type="match status" value="1"/>
</dbReference>
<dbReference type="EMBL" id="JACNYL010000001">
    <property type="protein sequence ID" value="MBD1420821.1"/>
    <property type="molecule type" value="Genomic_DNA"/>
</dbReference>
<evidence type="ECO:0000259" key="5">
    <source>
        <dbReference type="SMART" id="SM00965"/>
    </source>
</evidence>